<sequence length="719" mass="81523">MRQELASLCDKKSEFLRAQKRASLFVDSRRIGAPSVMNEFSTVFKKACSLPLEDVDEQRKMIEDVVKESIVIEWPRTFPGVYSDQTETELDFAPLIHRARNVVKCRTSHPTMRVKIYAISESNEISCPQVIETFYRASLVKLSAETPESKFRQVAGKMILTQREGIAATKSAEQSGAVMNSEGKLLCSQSSSHAQLLIFANQLNEQNVRTTSLKYENGFLCATFPEMGVTLNSMVDRRQLSTRYAIQVEVHINIDNRIIVIHSLISHPFLIAITNDQTEPLLQSIFWNRLLNCDQHDSYESSPDKSHLPWGTLRQALRAFIKSQIPQARFLTDYELRHIQTMLLLPRVLRCGSPNDLHLLEINLFGSVGNQQRDLHEEMKRLRNRLLSEPIVDSFLVDRKEFINEKCISVLDMSTELEHTTWQWLHKSCEMIQDVGHKLCPSPVCDKKSSKTKKQMAASEDYQTVISLFNKGFITFCSTLKAGVSFGYVERNSAMLMRFCDENVGHFSICYGLENGKPKLGSISAEQVKDFKQGLPEMLIDEHYPSKYHSLIKMSMEDCEDNSPTVAVRKTEIFHNYKTERRTVESVSIMDDETNRVDVLSGALLARQSPSPPQNMIQPHVFDISSFAHNNTHIAQTIFPLLHSLSGNLDISSLLKNFNSSSNQTEEDADDNDANLSDTSGEDAPTSSVASLLQSKEDHKDDIHNETGNIAQLLLQQYQ</sequence>
<feature type="compositionally biased region" description="Polar residues" evidence="1">
    <location>
        <begin position="674"/>
        <end position="694"/>
    </location>
</feature>
<evidence type="ECO:0000256" key="1">
    <source>
        <dbReference type="SAM" id="MobiDB-lite"/>
    </source>
</evidence>
<organism evidence="3">
    <name type="scientific">Caenorhabditis remanei</name>
    <name type="common">Caenorhabditis vulgaris</name>
    <dbReference type="NCBI Taxonomy" id="31234"/>
    <lineage>
        <taxon>Eukaryota</taxon>
        <taxon>Metazoa</taxon>
        <taxon>Ecdysozoa</taxon>
        <taxon>Nematoda</taxon>
        <taxon>Chromadorea</taxon>
        <taxon>Rhabditida</taxon>
        <taxon>Rhabditina</taxon>
        <taxon>Rhabditomorpha</taxon>
        <taxon>Rhabditoidea</taxon>
        <taxon>Rhabditidae</taxon>
        <taxon>Peloderinae</taxon>
        <taxon>Caenorhabditis</taxon>
    </lineage>
</organism>
<dbReference type="FunCoup" id="E3LT58">
    <property type="interactions" value="255"/>
</dbReference>
<dbReference type="STRING" id="31234.E3LT58"/>
<dbReference type="AlphaFoldDB" id="E3LT58"/>
<protein>
    <submittedName>
        <fullName evidence="2">Uncharacterized protein</fullName>
    </submittedName>
</protein>
<dbReference type="eggNOG" id="ENOG502SIKY">
    <property type="taxonomic scope" value="Eukaryota"/>
</dbReference>
<evidence type="ECO:0000313" key="3">
    <source>
        <dbReference type="Proteomes" id="UP000008281"/>
    </source>
</evidence>
<dbReference type="Proteomes" id="UP000008281">
    <property type="component" value="Unassembled WGS sequence"/>
</dbReference>
<dbReference type="InParanoid" id="E3LT58"/>
<gene>
    <name evidence="2" type="ORF">CRE_25143</name>
</gene>
<proteinExistence type="predicted"/>
<name>E3LT58_CAERE</name>
<feature type="region of interest" description="Disordered" evidence="1">
    <location>
        <begin position="661"/>
        <end position="702"/>
    </location>
</feature>
<dbReference type="OMA" id="KQGLPEM"/>
<dbReference type="HOGENOM" id="CLU_022098_0_0_1"/>
<dbReference type="EMBL" id="DS268414">
    <property type="protein sequence ID" value="EFP09483.1"/>
    <property type="molecule type" value="Genomic_DNA"/>
</dbReference>
<reference evidence="2" key="1">
    <citation type="submission" date="2007-07" db="EMBL/GenBank/DDBJ databases">
        <title>PCAP assembly of the Caenorhabditis remanei genome.</title>
        <authorList>
            <consortium name="The Caenorhabditis remanei Sequencing Consortium"/>
            <person name="Wilson R.K."/>
        </authorList>
    </citation>
    <scope>NUCLEOTIDE SEQUENCE [LARGE SCALE GENOMIC DNA]</scope>
    <source>
        <strain evidence="2">PB4641</strain>
    </source>
</reference>
<accession>E3LT58</accession>
<keyword evidence="3" id="KW-1185">Reference proteome</keyword>
<dbReference type="OrthoDB" id="5865157at2759"/>
<evidence type="ECO:0000313" key="2">
    <source>
        <dbReference type="EMBL" id="EFP09483.1"/>
    </source>
</evidence>